<name>A0A1I3PUG8_9RHOB</name>
<organism evidence="2 3">
    <name type="scientific">Albimonas pacifica</name>
    <dbReference type="NCBI Taxonomy" id="1114924"/>
    <lineage>
        <taxon>Bacteria</taxon>
        <taxon>Pseudomonadati</taxon>
        <taxon>Pseudomonadota</taxon>
        <taxon>Alphaproteobacteria</taxon>
        <taxon>Rhodobacterales</taxon>
        <taxon>Paracoccaceae</taxon>
        <taxon>Albimonas</taxon>
    </lineage>
</organism>
<evidence type="ECO:0008006" key="4">
    <source>
        <dbReference type="Google" id="ProtNLM"/>
    </source>
</evidence>
<evidence type="ECO:0000313" key="3">
    <source>
        <dbReference type="Proteomes" id="UP000199377"/>
    </source>
</evidence>
<reference evidence="2 3" key="1">
    <citation type="submission" date="2016-10" db="EMBL/GenBank/DDBJ databases">
        <authorList>
            <person name="de Groot N.N."/>
        </authorList>
    </citation>
    <scope>NUCLEOTIDE SEQUENCE [LARGE SCALE GENOMIC DNA]</scope>
    <source>
        <strain evidence="2 3">CGMCC 1.11030</strain>
    </source>
</reference>
<evidence type="ECO:0000313" key="2">
    <source>
        <dbReference type="EMBL" id="SFJ25099.1"/>
    </source>
</evidence>
<dbReference type="AlphaFoldDB" id="A0A1I3PUG8"/>
<protein>
    <recommendedName>
        <fullName evidence="4">AAA+ ATPase domain-containing protein</fullName>
    </recommendedName>
</protein>
<dbReference type="OrthoDB" id="9783370at2"/>
<dbReference type="SUPFAM" id="SSF52540">
    <property type="entry name" value="P-loop containing nucleoside triphosphate hydrolases"/>
    <property type="match status" value="1"/>
</dbReference>
<dbReference type="EMBL" id="FOQH01000021">
    <property type="protein sequence ID" value="SFJ25099.1"/>
    <property type="molecule type" value="Genomic_DNA"/>
</dbReference>
<evidence type="ECO:0000256" key="1">
    <source>
        <dbReference type="SAM" id="MobiDB-lite"/>
    </source>
</evidence>
<feature type="region of interest" description="Disordered" evidence="1">
    <location>
        <begin position="1"/>
        <end position="24"/>
    </location>
</feature>
<dbReference type="Proteomes" id="UP000199377">
    <property type="component" value="Unassembled WGS sequence"/>
</dbReference>
<sequence>MSHPAAAPEDGPDSAPPAPQTVEETGMTREFLLELIVKVMYRRGAETVSAVCGIVRISPGILSDLFEMLREERLIQTLGSLRADVRAEMRYELTEMGRLRAMEAAGRMDYAGPCPVTLAQFRAVVAAQSVKDHRIGRDKLERAFAKLVTPAGVLDRLGPAVNSGRSILLYGPPGNGKSSYAHALSVAMEGGINVPYAILVDGELISVFDPALHRMIPEEDPWTPKDLLEQGAPDLRYAHCVRPAVVTGAELTTDMLDLRFNATSRTYQAPVHMKAVNGVLIVDDLGRQRQTPQALINRLIVPMEEGVDYLSLQSGMSFQIPFDTLMIFSTNIPPAQLMDAAGLRRIYYKIMIERPSQADFIEIFRRVCKARKVETSPEAERYITDVLYPQSGLDFAAYHAVYVVDQSIASCDFHGVPRVLRPDFMSDAWSNLSVIEDA</sequence>
<dbReference type="Gene3D" id="3.40.50.300">
    <property type="entry name" value="P-loop containing nucleotide triphosphate hydrolases"/>
    <property type="match status" value="1"/>
</dbReference>
<dbReference type="RefSeq" id="WP_092866092.1">
    <property type="nucleotide sequence ID" value="NZ_FOQH01000021.1"/>
</dbReference>
<dbReference type="InterPro" id="IPR027417">
    <property type="entry name" value="P-loop_NTPase"/>
</dbReference>
<accession>A0A1I3PUG8</accession>
<proteinExistence type="predicted"/>
<dbReference type="STRING" id="1114924.SAMN05216258_12110"/>
<keyword evidence="3" id="KW-1185">Reference proteome</keyword>
<gene>
    <name evidence="2" type="ORF">SAMN05216258_12110</name>
</gene>